<dbReference type="InterPro" id="IPR000014">
    <property type="entry name" value="PAS"/>
</dbReference>
<feature type="domain" description="PAS" evidence="2">
    <location>
        <begin position="219"/>
        <end position="278"/>
    </location>
</feature>
<proteinExistence type="predicted"/>
<evidence type="ECO:0000313" key="5">
    <source>
        <dbReference type="EMBL" id="MPY49744.1"/>
    </source>
</evidence>
<keyword evidence="6" id="KW-1185">Reference proteome</keyword>
<dbReference type="AlphaFoldDB" id="A0A5N8WT19"/>
<dbReference type="PANTHER" id="PTHR44757:SF2">
    <property type="entry name" value="BIOFILM ARCHITECTURE MAINTENANCE PROTEIN MBAA"/>
    <property type="match status" value="1"/>
</dbReference>
<evidence type="ECO:0000256" key="1">
    <source>
        <dbReference type="SAM" id="Coils"/>
    </source>
</evidence>
<reference evidence="5 6" key="1">
    <citation type="submission" date="2019-09" db="EMBL/GenBank/DDBJ databases">
        <authorList>
            <person name="Duangmal K."/>
            <person name="Teo W.F.A."/>
            <person name="Lipun K."/>
        </authorList>
    </citation>
    <scope>NUCLEOTIDE SEQUENCE [LARGE SCALE GENOMIC DNA]</scope>
    <source>
        <strain evidence="5 6">K1PN6</strain>
    </source>
</reference>
<dbReference type="NCBIfam" id="TIGR00254">
    <property type="entry name" value="GGDEF"/>
    <property type="match status" value="1"/>
</dbReference>
<evidence type="ECO:0000259" key="3">
    <source>
        <dbReference type="PROSITE" id="PS50113"/>
    </source>
</evidence>
<dbReference type="InterPro" id="IPR001610">
    <property type="entry name" value="PAC"/>
</dbReference>
<dbReference type="FunFam" id="3.30.450.40:FF:000034">
    <property type="entry name" value="Sensor domain-containing diguanylate cyclase"/>
    <property type="match status" value="1"/>
</dbReference>
<dbReference type="SMART" id="SM00267">
    <property type="entry name" value="GGDEF"/>
    <property type="match status" value="1"/>
</dbReference>
<dbReference type="EMBL" id="VMNX01000044">
    <property type="protein sequence ID" value="MPY49744.1"/>
    <property type="molecule type" value="Genomic_DNA"/>
</dbReference>
<gene>
    <name evidence="5" type="ORF">FPZ41_14695</name>
</gene>
<dbReference type="CDD" id="cd01949">
    <property type="entry name" value="GGDEF"/>
    <property type="match status" value="1"/>
</dbReference>
<dbReference type="InterPro" id="IPR013767">
    <property type="entry name" value="PAS_fold"/>
</dbReference>
<dbReference type="NCBIfam" id="TIGR00229">
    <property type="entry name" value="sensory_box"/>
    <property type="match status" value="1"/>
</dbReference>
<dbReference type="Pfam" id="PF00989">
    <property type="entry name" value="PAS"/>
    <property type="match status" value="1"/>
</dbReference>
<dbReference type="SUPFAM" id="SSF55073">
    <property type="entry name" value="Nucleotide cyclase"/>
    <property type="match status" value="1"/>
</dbReference>
<organism evidence="5 6">
    <name type="scientific">Streptomyces acidicola</name>
    <dbReference type="NCBI Taxonomy" id="2596892"/>
    <lineage>
        <taxon>Bacteria</taxon>
        <taxon>Bacillati</taxon>
        <taxon>Actinomycetota</taxon>
        <taxon>Actinomycetes</taxon>
        <taxon>Kitasatosporales</taxon>
        <taxon>Streptomycetaceae</taxon>
        <taxon>Streptomyces</taxon>
    </lineage>
</organism>
<dbReference type="InterPro" id="IPR029016">
    <property type="entry name" value="GAF-like_dom_sf"/>
</dbReference>
<dbReference type="Gene3D" id="3.30.450.20">
    <property type="entry name" value="PAS domain"/>
    <property type="match status" value="1"/>
</dbReference>
<comment type="caution">
    <text evidence="5">The sequence shown here is derived from an EMBL/GenBank/DDBJ whole genome shotgun (WGS) entry which is preliminary data.</text>
</comment>
<dbReference type="PANTHER" id="PTHR44757">
    <property type="entry name" value="DIGUANYLATE CYCLASE DGCP"/>
    <property type="match status" value="1"/>
</dbReference>
<feature type="domain" description="PAC" evidence="3">
    <location>
        <begin position="290"/>
        <end position="342"/>
    </location>
</feature>
<sequence>METDTDSEPYVRLRTLRQLHQVMADMNTARSLADTLQTVADGIVNGLGYELSCVNLVRPDGDLVVAALAGNSAAEALITGRVGSRDSWERRLGMGEAWGDLRFIPHTEGWVLDDDDVPQWFTDGPAPRFEDEWHPADRLFAPMYTPGASGTSGTSCGELLGVISVDRPRNGRRPGAWGREALQMYAFQAAIAIANARLRANMQRALVRLEREQQALRASEESFRQAFEYAPSGMAIAEMGGEEQGRILRTNDALCRLLGRRASAMRRYAFADLVHPEDIGTLLRTSAEGGRAELRLGRRDGTYVWVSLRNSVVADAADGPRFLLTHVEDIEERKRRELQLAHRASHDSLTGLPNSAELRSRLSARLCRRSQSLPAGAADSMDAAFERYDQFIEGHPAFDANGHGYAFGAGPGTYDTFDHHVHVVAPEGEHDDGTKGLAVLFCDLDGFKSINDRFGHNAGDAVLIEVARRLGGAVRDGDTVARLGGDEFVVLADGLGRADAQDLAVRLRNEIIQPIRVDGRAMRVGASFGIGWAHCGMTADEVLKSADERMYIEKRSRPRQHRRAG</sequence>
<evidence type="ECO:0000259" key="4">
    <source>
        <dbReference type="PROSITE" id="PS50887"/>
    </source>
</evidence>
<dbReference type="SMART" id="SM00086">
    <property type="entry name" value="PAC"/>
    <property type="match status" value="1"/>
</dbReference>
<dbReference type="InterPro" id="IPR029787">
    <property type="entry name" value="Nucleotide_cyclase"/>
</dbReference>
<evidence type="ECO:0000259" key="2">
    <source>
        <dbReference type="PROSITE" id="PS50112"/>
    </source>
</evidence>
<dbReference type="InterPro" id="IPR052155">
    <property type="entry name" value="Biofilm_reg_signaling"/>
</dbReference>
<dbReference type="GO" id="GO:0006355">
    <property type="term" value="P:regulation of DNA-templated transcription"/>
    <property type="evidence" value="ECO:0007669"/>
    <property type="project" value="InterPro"/>
</dbReference>
<dbReference type="InterPro" id="IPR000160">
    <property type="entry name" value="GGDEF_dom"/>
</dbReference>
<protein>
    <submittedName>
        <fullName evidence="5">Diguanylate cyclase</fullName>
    </submittedName>
</protein>
<dbReference type="SUPFAM" id="SSF55785">
    <property type="entry name" value="PYP-like sensor domain (PAS domain)"/>
    <property type="match status" value="1"/>
</dbReference>
<dbReference type="InterPro" id="IPR043128">
    <property type="entry name" value="Rev_trsase/Diguanyl_cyclase"/>
</dbReference>
<dbReference type="CDD" id="cd00130">
    <property type="entry name" value="PAS"/>
    <property type="match status" value="1"/>
</dbReference>
<feature type="coiled-coil region" evidence="1">
    <location>
        <begin position="195"/>
        <end position="222"/>
    </location>
</feature>
<dbReference type="PROSITE" id="PS50113">
    <property type="entry name" value="PAC"/>
    <property type="match status" value="1"/>
</dbReference>
<dbReference type="FunFam" id="3.30.70.270:FF:000071">
    <property type="entry name" value="Sensor domain-containing diguanylate cyclase"/>
    <property type="match status" value="1"/>
</dbReference>
<dbReference type="InterPro" id="IPR003018">
    <property type="entry name" value="GAF"/>
</dbReference>
<feature type="domain" description="GGDEF" evidence="4">
    <location>
        <begin position="435"/>
        <end position="565"/>
    </location>
</feature>
<dbReference type="InterPro" id="IPR035965">
    <property type="entry name" value="PAS-like_dom_sf"/>
</dbReference>
<dbReference type="PROSITE" id="PS50112">
    <property type="entry name" value="PAS"/>
    <property type="match status" value="1"/>
</dbReference>
<dbReference type="FunFam" id="3.30.450.20:FF:000038">
    <property type="entry name" value="Sensor domain-containing diguanylate cyclase"/>
    <property type="match status" value="1"/>
</dbReference>
<accession>A0A5N8WT19</accession>
<dbReference type="SUPFAM" id="SSF55781">
    <property type="entry name" value="GAF domain-like"/>
    <property type="match status" value="1"/>
</dbReference>
<dbReference type="RefSeq" id="WP_152862753.1">
    <property type="nucleotide sequence ID" value="NZ_VMNX01000044.1"/>
</dbReference>
<dbReference type="Proteomes" id="UP000373149">
    <property type="component" value="Unassembled WGS sequence"/>
</dbReference>
<dbReference type="SMART" id="SM00065">
    <property type="entry name" value="GAF"/>
    <property type="match status" value="1"/>
</dbReference>
<name>A0A5N8WT19_9ACTN</name>
<dbReference type="Pfam" id="PF00990">
    <property type="entry name" value="GGDEF"/>
    <property type="match status" value="1"/>
</dbReference>
<dbReference type="PROSITE" id="PS50887">
    <property type="entry name" value="GGDEF"/>
    <property type="match status" value="1"/>
</dbReference>
<dbReference type="SMART" id="SM00091">
    <property type="entry name" value="PAS"/>
    <property type="match status" value="1"/>
</dbReference>
<dbReference type="Gene3D" id="3.30.450.40">
    <property type="match status" value="1"/>
</dbReference>
<evidence type="ECO:0000313" key="6">
    <source>
        <dbReference type="Proteomes" id="UP000373149"/>
    </source>
</evidence>
<keyword evidence="1" id="KW-0175">Coiled coil</keyword>
<dbReference type="InterPro" id="IPR000700">
    <property type="entry name" value="PAS-assoc_C"/>
</dbReference>
<dbReference type="Gene3D" id="3.30.70.270">
    <property type="match status" value="2"/>
</dbReference>